<protein>
    <submittedName>
        <fullName evidence="4">Acyltransferase ACT4</fullName>
    </submittedName>
</protein>
<reference evidence="4" key="1">
    <citation type="submission" date="2015-08" db="EMBL/GenBank/DDBJ databases">
        <title>Elucidation of the biosynthetic pathway of forskolin and production in yeast.</title>
        <authorList>
            <person name="Pateraki I."/>
            <person name="Andersen-Ranberg J."/>
            <person name="Jensen N.B."/>
            <person name="Wubshet S.G."/>
            <person name="Staerk D."/>
            <person name="Hallstrroem B."/>
            <person name="Hamberger B."/>
            <person name="Olsen C.E."/>
            <person name="Hansen J."/>
            <person name="Moeller B.L."/>
            <person name="Hamberger B."/>
        </authorList>
    </citation>
    <scope>NUCLEOTIDE SEQUENCE</scope>
</reference>
<evidence type="ECO:0000256" key="2">
    <source>
        <dbReference type="ARBA" id="ARBA00022679"/>
    </source>
</evidence>
<evidence type="ECO:0000313" key="4">
    <source>
        <dbReference type="EMBL" id="AMZ03410.1"/>
    </source>
</evidence>
<dbReference type="AlphaFoldDB" id="A0A1B0VRQ4"/>
<keyword evidence="3 4" id="KW-0012">Acyltransferase</keyword>
<keyword evidence="2 4" id="KW-0808">Transferase</keyword>
<dbReference type="InterPro" id="IPR023213">
    <property type="entry name" value="CAT-like_dom_sf"/>
</dbReference>
<dbReference type="PANTHER" id="PTHR31623:SF124">
    <property type="entry name" value="VINORINE SYNTHASE-RELATED"/>
    <property type="match status" value="1"/>
</dbReference>
<dbReference type="Pfam" id="PF02458">
    <property type="entry name" value="Transferase"/>
    <property type="match status" value="1"/>
</dbReference>
<sequence>MKVEIESQKLVKPCTPTPSHLRRYKISMIDELNPPMHVIRILYYPPTSNPINLEPPLAQVLPLFYPLAGRYIKLDHTVDCNDAGAHFSQARVDCRLHALMDPAFPPSHLNSLLPVDIAAADEPTDPMLAIQINRFQCGGVAIGVCASHRIFDACSLSIFLTAWANAAVGGDLVITPDFNSPSLFPSANVAPLDFGVSRTIEGRRIVGKRIVFDKNEISRLREKVPVMTTTGRPPSRVVVVSTVLTQALLRADRVRHGRQRSTLIAHAINVRERTVPPVHKHACGTWVSISYTEYDGEDSRKLEGDYVTMVGEMREATVRGVVDCGRIFSEEEFGRWVLVDSYAEIAKKGGRDDYKVIYVTDWSKFGDYDLEMGFGKPVWVSLGDVPLEDLFILMNTRDNDGIEAWVYLDESDMPFFEQDHHILQLSAATYI</sequence>
<dbReference type="GO" id="GO:0016746">
    <property type="term" value="F:acyltransferase activity"/>
    <property type="evidence" value="ECO:0007669"/>
    <property type="project" value="UniProtKB-KW"/>
</dbReference>
<dbReference type="PANTHER" id="PTHR31623">
    <property type="entry name" value="F21J9.9"/>
    <property type="match status" value="1"/>
</dbReference>
<accession>A0A1B0VRQ4</accession>
<name>A0A1B0VRQ4_9LAMI</name>
<evidence type="ECO:0000256" key="3">
    <source>
        <dbReference type="ARBA" id="ARBA00023315"/>
    </source>
</evidence>
<organism evidence="4">
    <name type="scientific">Plectranthus barbatus</name>
    <dbReference type="NCBI Taxonomy" id="41228"/>
    <lineage>
        <taxon>Eukaryota</taxon>
        <taxon>Viridiplantae</taxon>
        <taxon>Streptophyta</taxon>
        <taxon>Embryophyta</taxon>
        <taxon>Tracheophyta</taxon>
        <taxon>Spermatophyta</taxon>
        <taxon>Magnoliopsida</taxon>
        <taxon>eudicotyledons</taxon>
        <taxon>Gunneridae</taxon>
        <taxon>Pentapetalae</taxon>
        <taxon>asterids</taxon>
        <taxon>lamiids</taxon>
        <taxon>Lamiales</taxon>
        <taxon>Lamiaceae</taxon>
        <taxon>Nepetoideae</taxon>
        <taxon>Ocimeae</taxon>
        <taxon>Plectranthinae</taxon>
        <taxon>Plectranthus</taxon>
    </lineage>
</organism>
<evidence type="ECO:0000256" key="1">
    <source>
        <dbReference type="ARBA" id="ARBA00009861"/>
    </source>
</evidence>
<dbReference type="Gene3D" id="3.30.559.10">
    <property type="entry name" value="Chloramphenicol acetyltransferase-like domain"/>
    <property type="match status" value="2"/>
</dbReference>
<dbReference type="EMBL" id="KT382366">
    <property type="protein sequence ID" value="AMZ03410.1"/>
    <property type="molecule type" value="mRNA"/>
</dbReference>
<comment type="similarity">
    <text evidence="1">Belongs to the plant acyltransferase family.</text>
</comment>
<proteinExistence type="evidence at transcript level"/>